<dbReference type="RefSeq" id="WP_007273981.1">
    <property type="nucleotide sequence ID" value="NZ_BMCI01000011.1"/>
</dbReference>
<dbReference type="Proteomes" id="UP000646833">
    <property type="component" value="Unassembled WGS sequence"/>
</dbReference>
<keyword evidence="1" id="KW-0812">Transmembrane</keyword>
<sequence>MSIRGQLSGFARNAWGYATNWSLDDILLPSIVDTINWIASLVPRALGIRQTTPREQINANIVFIFFWATLSVISFGATLALVFVHLFLLGIGVWRWLPAFNELWRRGRSRLPIPDDIDIPFWRSE</sequence>
<reference evidence="2" key="2">
    <citation type="submission" date="2020-09" db="EMBL/GenBank/DDBJ databases">
        <authorList>
            <person name="Sun Q."/>
            <person name="Sedlacek I."/>
        </authorList>
    </citation>
    <scope>NUCLEOTIDE SEQUENCE</scope>
    <source>
        <strain evidence="2">CCM 7217</strain>
    </source>
</reference>
<feature type="transmembrane region" description="Helical" evidence="1">
    <location>
        <begin position="57"/>
        <end position="76"/>
    </location>
</feature>
<gene>
    <name evidence="2" type="ORF">GCM10007209_38240</name>
</gene>
<evidence type="ECO:0000313" key="3">
    <source>
        <dbReference type="Proteomes" id="UP000646833"/>
    </source>
</evidence>
<evidence type="ECO:0000313" key="2">
    <source>
        <dbReference type="EMBL" id="GGC72635.1"/>
    </source>
</evidence>
<dbReference type="AlphaFoldDB" id="A0A830EDJ6"/>
<accession>A0A830EDJ6</accession>
<name>A0A830EDJ6_9EURY</name>
<reference evidence="2" key="1">
    <citation type="journal article" date="2014" name="Int. J. Syst. Evol. Microbiol.">
        <title>Complete genome sequence of Corynebacterium casei LMG S-19264T (=DSM 44701T), isolated from a smear-ripened cheese.</title>
        <authorList>
            <consortium name="US DOE Joint Genome Institute (JGI-PGF)"/>
            <person name="Walter F."/>
            <person name="Albersmeier A."/>
            <person name="Kalinowski J."/>
            <person name="Ruckert C."/>
        </authorList>
    </citation>
    <scope>NUCLEOTIDE SEQUENCE</scope>
    <source>
        <strain evidence="2">CCM 7217</strain>
    </source>
</reference>
<comment type="caution">
    <text evidence="2">The sequence shown here is derived from an EMBL/GenBank/DDBJ whole genome shotgun (WGS) entry which is preliminary data.</text>
</comment>
<proteinExistence type="predicted"/>
<protein>
    <submittedName>
        <fullName evidence="2">Uncharacterized protein</fullName>
    </submittedName>
</protein>
<evidence type="ECO:0000256" key="1">
    <source>
        <dbReference type="SAM" id="Phobius"/>
    </source>
</evidence>
<keyword evidence="1" id="KW-0472">Membrane</keyword>
<keyword evidence="1" id="KW-1133">Transmembrane helix</keyword>
<organism evidence="2 3">
    <name type="scientific">Haloferax sulfurifontis</name>
    <dbReference type="NCBI Taxonomy" id="255616"/>
    <lineage>
        <taxon>Archaea</taxon>
        <taxon>Methanobacteriati</taxon>
        <taxon>Methanobacteriota</taxon>
        <taxon>Stenosarchaea group</taxon>
        <taxon>Halobacteria</taxon>
        <taxon>Halobacteriales</taxon>
        <taxon>Haloferacaceae</taxon>
        <taxon>Haloferax</taxon>
    </lineage>
</organism>
<dbReference type="EMBL" id="BMCI01000011">
    <property type="protein sequence ID" value="GGC72635.1"/>
    <property type="molecule type" value="Genomic_DNA"/>
</dbReference>